<dbReference type="EnsemblProtists" id="PYU1_T008010">
    <property type="protein sequence ID" value="PYU1_T008010"/>
    <property type="gene ID" value="PYU1_G007994"/>
</dbReference>
<evidence type="ECO:0000313" key="4">
    <source>
        <dbReference type="Proteomes" id="UP000019132"/>
    </source>
</evidence>
<keyword evidence="4" id="KW-1185">Reference proteome</keyword>
<accession>K3WSR6</accession>
<dbReference type="HOGENOM" id="CLU_000604_91_0_1"/>
<reference evidence="4" key="2">
    <citation type="submission" date="2010-04" db="EMBL/GenBank/DDBJ databases">
        <authorList>
            <person name="Buell R."/>
            <person name="Hamilton J."/>
            <person name="Hostetler J."/>
        </authorList>
    </citation>
    <scope>NUCLEOTIDE SEQUENCE [LARGE SCALE GENOMIC DNA]</scope>
    <source>
        <strain evidence="4">DAOM:BR144</strain>
    </source>
</reference>
<organism evidence="3 4">
    <name type="scientific">Globisporangium ultimum (strain ATCC 200006 / CBS 805.95 / DAOM BR144)</name>
    <name type="common">Pythium ultimum</name>
    <dbReference type="NCBI Taxonomy" id="431595"/>
    <lineage>
        <taxon>Eukaryota</taxon>
        <taxon>Sar</taxon>
        <taxon>Stramenopiles</taxon>
        <taxon>Oomycota</taxon>
        <taxon>Peronosporomycetes</taxon>
        <taxon>Pythiales</taxon>
        <taxon>Pythiaceae</taxon>
        <taxon>Globisporangium</taxon>
    </lineage>
</organism>
<reference evidence="4" key="1">
    <citation type="journal article" date="2010" name="Genome Biol.">
        <title>Genome sequence of the necrotrophic plant pathogen Pythium ultimum reveals original pathogenicity mechanisms and effector repertoire.</title>
        <authorList>
            <person name="Levesque C.A."/>
            <person name="Brouwer H."/>
            <person name="Cano L."/>
            <person name="Hamilton J.P."/>
            <person name="Holt C."/>
            <person name="Huitema E."/>
            <person name="Raffaele S."/>
            <person name="Robideau G.P."/>
            <person name="Thines M."/>
            <person name="Win J."/>
            <person name="Zerillo M.M."/>
            <person name="Beakes G.W."/>
            <person name="Boore J.L."/>
            <person name="Busam D."/>
            <person name="Dumas B."/>
            <person name="Ferriera S."/>
            <person name="Fuerstenberg S.I."/>
            <person name="Gachon C.M."/>
            <person name="Gaulin E."/>
            <person name="Govers F."/>
            <person name="Grenville-Briggs L."/>
            <person name="Horner N."/>
            <person name="Hostetler J."/>
            <person name="Jiang R.H."/>
            <person name="Johnson J."/>
            <person name="Krajaejun T."/>
            <person name="Lin H."/>
            <person name="Meijer H.J."/>
            <person name="Moore B."/>
            <person name="Morris P."/>
            <person name="Phuntmart V."/>
            <person name="Puiu D."/>
            <person name="Shetty J."/>
            <person name="Stajich J.E."/>
            <person name="Tripathy S."/>
            <person name="Wawra S."/>
            <person name="van West P."/>
            <person name="Whitty B.R."/>
            <person name="Coutinho P.M."/>
            <person name="Henrissat B."/>
            <person name="Martin F."/>
            <person name="Thomas P.D."/>
            <person name="Tyler B.M."/>
            <person name="De Vries R.P."/>
            <person name="Kamoun S."/>
            <person name="Yandell M."/>
            <person name="Tisserat N."/>
            <person name="Buell C.R."/>
        </authorList>
    </citation>
    <scope>NUCLEOTIDE SEQUENCE</scope>
    <source>
        <strain evidence="4">DAOM:BR144</strain>
    </source>
</reference>
<dbReference type="eggNOG" id="KOG0065">
    <property type="taxonomic scope" value="Eukaryota"/>
</dbReference>
<name>K3WSR6_GLOUD</name>
<dbReference type="InterPro" id="IPR003439">
    <property type="entry name" value="ABC_transporter-like_ATP-bd"/>
</dbReference>
<dbReference type="InParanoid" id="K3WSR6"/>
<dbReference type="Pfam" id="PF00005">
    <property type="entry name" value="ABC_tran"/>
    <property type="match status" value="1"/>
</dbReference>
<dbReference type="InterPro" id="IPR027417">
    <property type="entry name" value="P-loop_NTPase"/>
</dbReference>
<dbReference type="GO" id="GO:0005524">
    <property type="term" value="F:ATP binding"/>
    <property type="evidence" value="ECO:0007669"/>
    <property type="project" value="InterPro"/>
</dbReference>
<reference evidence="3" key="3">
    <citation type="submission" date="2015-02" db="UniProtKB">
        <authorList>
            <consortium name="EnsemblProtists"/>
        </authorList>
    </citation>
    <scope>IDENTIFICATION</scope>
    <source>
        <strain evidence="3">DAOM BR144</strain>
    </source>
</reference>
<dbReference type="EMBL" id="GL376617">
    <property type="status" value="NOT_ANNOTATED_CDS"/>
    <property type="molecule type" value="Genomic_DNA"/>
</dbReference>
<dbReference type="STRING" id="431595.K3WSR6"/>
<dbReference type="AlphaFoldDB" id="K3WSR6"/>
<sequence>MATFSKKIGYESGDAMMVQGPHMLHEHVTSKLETALGRALPQMEVRFQNVSLSAEVAVTDTSNPKANLPTIANSVKNIVFKTLMIKNTGRKEILKNVSGVFKPGTITLLLGQPGSGKSALMKLLSGRFPVKSNIHVEGAITYNGQDQNSIKKTLPQFAAYVNQRDNHFPTLTVKETLEFAHTFCGGELTRRGEELLSNGTPEENLAALEAAKAMFAHYPEIIIKQLGLQNCQDTIVGNACFA</sequence>
<dbReference type="VEuPathDB" id="FungiDB:PYU1_G007994"/>
<dbReference type="GO" id="GO:0016887">
    <property type="term" value="F:ATP hydrolysis activity"/>
    <property type="evidence" value="ECO:0007669"/>
    <property type="project" value="InterPro"/>
</dbReference>
<protein>
    <recommendedName>
        <fullName evidence="2">ABC transporter domain-containing protein</fullName>
    </recommendedName>
</protein>
<proteinExistence type="predicted"/>
<dbReference type="Proteomes" id="UP000019132">
    <property type="component" value="Unassembled WGS sequence"/>
</dbReference>
<keyword evidence="1" id="KW-0813">Transport</keyword>
<evidence type="ECO:0000313" key="3">
    <source>
        <dbReference type="EnsemblProtists" id="PYU1_T008010"/>
    </source>
</evidence>
<evidence type="ECO:0000259" key="2">
    <source>
        <dbReference type="Pfam" id="PF00005"/>
    </source>
</evidence>
<evidence type="ECO:0000256" key="1">
    <source>
        <dbReference type="ARBA" id="ARBA00022448"/>
    </source>
</evidence>
<dbReference type="OMA" id="SEDFHER"/>
<dbReference type="Gene3D" id="3.40.50.300">
    <property type="entry name" value="P-loop containing nucleotide triphosphate hydrolases"/>
    <property type="match status" value="1"/>
</dbReference>
<feature type="domain" description="ABC transporter" evidence="2">
    <location>
        <begin position="94"/>
        <end position="236"/>
    </location>
</feature>
<dbReference type="SUPFAM" id="SSF52540">
    <property type="entry name" value="P-loop containing nucleoside triphosphate hydrolases"/>
    <property type="match status" value="1"/>
</dbReference>
<dbReference type="PANTHER" id="PTHR19241">
    <property type="entry name" value="ATP-BINDING CASSETTE TRANSPORTER"/>
    <property type="match status" value="1"/>
</dbReference>